<name>A0A833E8X5_9CREN</name>
<dbReference type="Pfam" id="PF00571">
    <property type="entry name" value="CBS"/>
    <property type="match status" value="2"/>
</dbReference>
<evidence type="ECO:0000256" key="1">
    <source>
        <dbReference type="ARBA" id="ARBA00023122"/>
    </source>
</evidence>
<dbReference type="SUPFAM" id="SSF54631">
    <property type="entry name" value="CBS-domain pair"/>
    <property type="match status" value="2"/>
</dbReference>
<dbReference type="InterPro" id="IPR046342">
    <property type="entry name" value="CBS_dom_sf"/>
</dbReference>
<dbReference type="SMART" id="SM00116">
    <property type="entry name" value="CBS"/>
    <property type="match status" value="3"/>
</dbReference>
<sequence>MGTRGISHAAVVGDDGLLMGIVSVKDLARHILELFEEAGTVERFDFRAALETSIHEVASKPPYVVKGNVRLDEAAEIMLRRGIGFLPVVDDTGRLVSAYTELDYAVSTMECSEPIRCYATHSIVMGDPSEPLIEALGYMYEKGFRRLPLSINGEYYMATMSSILMAIARKPTEETLLESLASHSTPAPVLEYEQALVSDAAEVILAVNERALLLLDQERLARAIVTERDLVRAYLGRGEC</sequence>
<feature type="domain" description="CBS" evidence="3">
    <location>
        <begin position="58"/>
        <end position="115"/>
    </location>
</feature>
<dbReference type="EMBL" id="DQVR01000068">
    <property type="protein sequence ID" value="HIQ24027.1"/>
    <property type="molecule type" value="Genomic_DNA"/>
</dbReference>
<gene>
    <name evidence="4" type="ORF">EYH50_03165</name>
</gene>
<protein>
    <submittedName>
        <fullName evidence="4">CBS domain-containing protein</fullName>
    </submittedName>
</protein>
<evidence type="ECO:0000313" key="5">
    <source>
        <dbReference type="Proteomes" id="UP000600071"/>
    </source>
</evidence>
<dbReference type="PANTHER" id="PTHR43080">
    <property type="entry name" value="CBS DOMAIN-CONTAINING PROTEIN CBSX3, MITOCHONDRIAL"/>
    <property type="match status" value="1"/>
</dbReference>
<evidence type="ECO:0000256" key="2">
    <source>
        <dbReference type="PROSITE-ProRule" id="PRU00703"/>
    </source>
</evidence>
<accession>A0A833E8X5</accession>
<dbReference type="Proteomes" id="UP000600071">
    <property type="component" value="Unassembled WGS sequence"/>
</dbReference>
<evidence type="ECO:0000313" key="4">
    <source>
        <dbReference type="EMBL" id="HIQ24027.1"/>
    </source>
</evidence>
<dbReference type="PANTHER" id="PTHR43080:SF2">
    <property type="entry name" value="CBS DOMAIN-CONTAINING PROTEIN"/>
    <property type="match status" value="1"/>
</dbReference>
<keyword evidence="1 2" id="KW-0129">CBS domain</keyword>
<evidence type="ECO:0000259" key="3">
    <source>
        <dbReference type="PROSITE" id="PS51371"/>
    </source>
</evidence>
<comment type="caution">
    <text evidence="4">The sequence shown here is derived from an EMBL/GenBank/DDBJ whole genome shotgun (WGS) entry which is preliminary data.</text>
</comment>
<dbReference type="InterPro" id="IPR051257">
    <property type="entry name" value="Diverse_CBS-Domain"/>
</dbReference>
<dbReference type="PROSITE" id="PS51371">
    <property type="entry name" value="CBS"/>
    <property type="match status" value="1"/>
</dbReference>
<dbReference type="Gene3D" id="3.10.580.10">
    <property type="entry name" value="CBS-domain"/>
    <property type="match status" value="2"/>
</dbReference>
<organism evidence="4 5">
    <name type="scientific">Pyrodictium delaneyi</name>
    <dbReference type="NCBI Taxonomy" id="1273541"/>
    <lineage>
        <taxon>Archaea</taxon>
        <taxon>Thermoproteota</taxon>
        <taxon>Thermoprotei</taxon>
        <taxon>Desulfurococcales</taxon>
        <taxon>Pyrodictiaceae</taxon>
        <taxon>Pyrodictium</taxon>
    </lineage>
</organism>
<dbReference type="CDD" id="cd02205">
    <property type="entry name" value="CBS_pair_SF"/>
    <property type="match status" value="1"/>
</dbReference>
<reference evidence="4" key="1">
    <citation type="journal article" date="2020" name="ISME J.">
        <title>Gammaproteobacteria mediating utilization of methyl-, sulfur- and petroleum organic compounds in deep ocean hydrothermal plumes.</title>
        <authorList>
            <person name="Zhou Z."/>
            <person name="Liu Y."/>
            <person name="Pan J."/>
            <person name="Cron B.R."/>
            <person name="Toner B.M."/>
            <person name="Anantharaman K."/>
            <person name="Breier J.A."/>
            <person name="Dick G.J."/>
            <person name="Li M."/>
        </authorList>
    </citation>
    <scope>NUCLEOTIDE SEQUENCE</scope>
    <source>
        <strain evidence="4">SZUA-1523</strain>
    </source>
</reference>
<proteinExistence type="predicted"/>
<dbReference type="AlphaFoldDB" id="A0A833E8X5"/>
<dbReference type="InterPro" id="IPR000644">
    <property type="entry name" value="CBS_dom"/>
</dbReference>